<dbReference type="Proteomes" id="UP000324298">
    <property type="component" value="Unassembled WGS sequence"/>
</dbReference>
<dbReference type="EMBL" id="SRSD01000003">
    <property type="protein sequence ID" value="KAA0893526.1"/>
    <property type="molecule type" value="Genomic_DNA"/>
</dbReference>
<gene>
    <name evidence="1" type="ORF">ET418_06885</name>
</gene>
<reference evidence="1 2" key="1">
    <citation type="submission" date="2019-04" db="EMBL/GenBank/DDBJ databases">
        <title>Geobacter ruber sp. nov., ferric-reducing bacteria isolated from paddy soil.</title>
        <authorList>
            <person name="Xu Z."/>
            <person name="Masuda Y."/>
            <person name="Itoh H."/>
            <person name="Senoo K."/>
        </authorList>
    </citation>
    <scope>NUCLEOTIDE SEQUENCE [LARGE SCALE GENOMIC DNA]</scope>
    <source>
        <strain evidence="1 2">Red88</strain>
    </source>
</reference>
<proteinExistence type="predicted"/>
<keyword evidence="2" id="KW-1185">Reference proteome</keyword>
<organism evidence="1 2">
    <name type="scientific">Oryzomonas rubra</name>
    <dbReference type="NCBI Taxonomy" id="2509454"/>
    <lineage>
        <taxon>Bacteria</taxon>
        <taxon>Pseudomonadati</taxon>
        <taxon>Thermodesulfobacteriota</taxon>
        <taxon>Desulfuromonadia</taxon>
        <taxon>Geobacterales</taxon>
        <taxon>Geobacteraceae</taxon>
        <taxon>Oryzomonas</taxon>
    </lineage>
</organism>
<dbReference type="OrthoDB" id="5397609at2"/>
<dbReference type="RefSeq" id="WP_149306841.1">
    <property type="nucleotide sequence ID" value="NZ_SRSD01000003.1"/>
</dbReference>
<evidence type="ECO:0000313" key="1">
    <source>
        <dbReference type="EMBL" id="KAA0893526.1"/>
    </source>
</evidence>
<sequence length="59" mass="7141">MSIFNLWNPEKVCRTRMISKDFFECKVKRPDPEFCEHSLRMGGSYICNHLDRLEFSNRK</sequence>
<accession>A0A5A9XKC4</accession>
<protein>
    <submittedName>
        <fullName evidence="1">Uncharacterized protein</fullName>
    </submittedName>
</protein>
<dbReference type="AlphaFoldDB" id="A0A5A9XKC4"/>
<name>A0A5A9XKC4_9BACT</name>
<comment type="caution">
    <text evidence="1">The sequence shown here is derived from an EMBL/GenBank/DDBJ whole genome shotgun (WGS) entry which is preliminary data.</text>
</comment>
<evidence type="ECO:0000313" key="2">
    <source>
        <dbReference type="Proteomes" id="UP000324298"/>
    </source>
</evidence>